<protein>
    <submittedName>
        <fullName evidence="2 3">Uncharacterized protein</fullName>
    </submittedName>
</protein>
<evidence type="ECO:0000313" key="3">
    <source>
        <dbReference type="EnsemblPlants" id="PAC:32955765.CDS.1"/>
    </source>
</evidence>
<accession>A0A2K1KL78</accession>
<feature type="region of interest" description="Disordered" evidence="1">
    <location>
        <begin position="1"/>
        <end position="36"/>
    </location>
</feature>
<feature type="compositionally biased region" description="Polar residues" evidence="1">
    <location>
        <begin position="374"/>
        <end position="385"/>
    </location>
</feature>
<organism evidence="2">
    <name type="scientific">Physcomitrium patens</name>
    <name type="common">Spreading-leaved earth moss</name>
    <name type="synonym">Physcomitrella patens</name>
    <dbReference type="NCBI Taxonomy" id="3218"/>
    <lineage>
        <taxon>Eukaryota</taxon>
        <taxon>Viridiplantae</taxon>
        <taxon>Streptophyta</taxon>
        <taxon>Embryophyta</taxon>
        <taxon>Bryophyta</taxon>
        <taxon>Bryophytina</taxon>
        <taxon>Bryopsida</taxon>
        <taxon>Funariidae</taxon>
        <taxon>Funariales</taxon>
        <taxon>Funariaceae</taxon>
        <taxon>Physcomitrium</taxon>
    </lineage>
</organism>
<feature type="compositionally biased region" description="Basic residues" evidence="1">
    <location>
        <begin position="496"/>
        <end position="509"/>
    </location>
</feature>
<feature type="region of interest" description="Disordered" evidence="1">
    <location>
        <begin position="347"/>
        <end position="401"/>
    </location>
</feature>
<dbReference type="PANTHER" id="PTHR34665:SF4">
    <property type="entry name" value="DUF3741 DOMAIN-CONTAINING PROTEIN"/>
    <property type="match status" value="1"/>
</dbReference>
<gene>
    <name evidence="2" type="ORF">PHYPA_008208</name>
</gene>
<dbReference type="PANTHER" id="PTHR34665">
    <property type="entry name" value="DUF3741 DOMAIN-CONTAINING PROTEIN"/>
    <property type="match status" value="1"/>
</dbReference>
<feature type="region of interest" description="Disordered" evidence="1">
    <location>
        <begin position="541"/>
        <end position="573"/>
    </location>
</feature>
<reference evidence="2 4" key="2">
    <citation type="journal article" date="2018" name="Plant J.">
        <title>The Physcomitrella patens chromosome-scale assembly reveals moss genome structure and evolution.</title>
        <authorList>
            <person name="Lang D."/>
            <person name="Ullrich K.K."/>
            <person name="Murat F."/>
            <person name="Fuchs J."/>
            <person name="Jenkins J."/>
            <person name="Haas F.B."/>
            <person name="Piednoel M."/>
            <person name="Gundlach H."/>
            <person name="Van Bel M."/>
            <person name="Meyberg R."/>
            <person name="Vives C."/>
            <person name="Morata J."/>
            <person name="Symeonidi A."/>
            <person name="Hiss M."/>
            <person name="Muchero W."/>
            <person name="Kamisugi Y."/>
            <person name="Saleh O."/>
            <person name="Blanc G."/>
            <person name="Decker E.L."/>
            <person name="van Gessel N."/>
            <person name="Grimwood J."/>
            <person name="Hayes R.D."/>
            <person name="Graham S.W."/>
            <person name="Gunter L.E."/>
            <person name="McDaniel S.F."/>
            <person name="Hoernstein S.N.W."/>
            <person name="Larsson A."/>
            <person name="Li F.W."/>
            <person name="Perroud P.F."/>
            <person name="Phillips J."/>
            <person name="Ranjan P."/>
            <person name="Rokshar D.S."/>
            <person name="Rothfels C.J."/>
            <person name="Schneider L."/>
            <person name="Shu S."/>
            <person name="Stevenson D.W."/>
            <person name="Thummler F."/>
            <person name="Tillich M."/>
            <person name="Villarreal Aguilar J.C."/>
            <person name="Widiez T."/>
            <person name="Wong G.K."/>
            <person name="Wymore A."/>
            <person name="Zhang Y."/>
            <person name="Zimmer A.D."/>
            <person name="Quatrano R.S."/>
            <person name="Mayer K.F.X."/>
            <person name="Goodstein D."/>
            <person name="Casacuberta J.M."/>
            <person name="Vandepoele K."/>
            <person name="Reski R."/>
            <person name="Cuming A.C."/>
            <person name="Tuskan G.A."/>
            <person name="Maumus F."/>
            <person name="Salse J."/>
            <person name="Schmutz J."/>
            <person name="Rensing S.A."/>
        </authorList>
    </citation>
    <scope>NUCLEOTIDE SEQUENCE [LARGE SCALE GENOMIC DNA]</scope>
    <source>
        <strain evidence="3 4">cv. Gransden 2004</strain>
    </source>
</reference>
<evidence type="ECO:0000313" key="2">
    <source>
        <dbReference type="EMBL" id="PNR54531.1"/>
    </source>
</evidence>
<evidence type="ECO:0000256" key="1">
    <source>
        <dbReference type="SAM" id="MobiDB-lite"/>
    </source>
</evidence>
<feature type="region of interest" description="Disordered" evidence="1">
    <location>
        <begin position="496"/>
        <end position="516"/>
    </location>
</feature>
<dbReference type="Proteomes" id="UP000006727">
    <property type="component" value="Chromosome 5"/>
</dbReference>
<feature type="compositionally biased region" description="Basic and acidic residues" evidence="1">
    <location>
        <begin position="359"/>
        <end position="372"/>
    </location>
</feature>
<dbReference type="EnsemblPlants" id="Pp3c5_26820V3.1">
    <property type="protein sequence ID" value="PAC:32955765.CDS.1"/>
    <property type="gene ID" value="Pp3c5_26820"/>
</dbReference>
<dbReference type="Gramene" id="Pp3c5_26820V3.1">
    <property type="protein sequence ID" value="PAC:32955765.CDS.1"/>
    <property type="gene ID" value="Pp3c5_26820"/>
</dbReference>
<proteinExistence type="predicted"/>
<name>A0A2K1KL78_PHYPA</name>
<feature type="region of interest" description="Disordered" evidence="1">
    <location>
        <begin position="257"/>
        <end position="290"/>
    </location>
</feature>
<feature type="compositionally biased region" description="Polar residues" evidence="1">
    <location>
        <begin position="14"/>
        <end position="27"/>
    </location>
</feature>
<dbReference type="EMBL" id="ABEU02000005">
    <property type="protein sequence ID" value="PNR54531.1"/>
    <property type="molecule type" value="Genomic_DNA"/>
</dbReference>
<feature type="region of interest" description="Disordered" evidence="1">
    <location>
        <begin position="171"/>
        <end position="190"/>
    </location>
</feature>
<reference evidence="2 4" key="1">
    <citation type="journal article" date="2008" name="Science">
        <title>The Physcomitrella genome reveals evolutionary insights into the conquest of land by plants.</title>
        <authorList>
            <person name="Rensing S."/>
            <person name="Lang D."/>
            <person name="Zimmer A."/>
            <person name="Terry A."/>
            <person name="Salamov A."/>
            <person name="Shapiro H."/>
            <person name="Nishiyama T."/>
            <person name="Perroud P.-F."/>
            <person name="Lindquist E."/>
            <person name="Kamisugi Y."/>
            <person name="Tanahashi T."/>
            <person name="Sakakibara K."/>
            <person name="Fujita T."/>
            <person name="Oishi K."/>
            <person name="Shin-I T."/>
            <person name="Kuroki Y."/>
            <person name="Toyoda A."/>
            <person name="Suzuki Y."/>
            <person name="Hashimoto A."/>
            <person name="Yamaguchi K."/>
            <person name="Sugano A."/>
            <person name="Kohara Y."/>
            <person name="Fujiyama A."/>
            <person name="Anterola A."/>
            <person name="Aoki S."/>
            <person name="Ashton N."/>
            <person name="Barbazuk W.B."/>
            <person name="Barker E."/>
            <person name="Bennetzen J."/>
            <person name="Bezanilla M."/>
            <person name="Blankenship R."/>
            <person name="Cho S.H."/>
            <person name="Dutcher S."/>
            <person name="Estelle M."/>
            <person name="Fawcett J.A."/>
            <person name="Gundlach H."/>
            <person name="Hanada K."/>
            <person name="Heyl A."/>
            <person name="Hicks K.A."/>
            <person name="Hugh J."/>
            <person name="Lohr M."/>
            <person name="Mayer K."/>
            <person name="Melkozernov A."/>
            <person name="Murata T."/>
            <person name="Nelson D."/>
            <person name="Pils B."/>
            <person name="Prigge M."/>
            <person name="Reiss B."/>
            <person name="Renner T."/>
            <person name="Rombauts S."/>
            <person name="Rushton P."/>
            <person name="Sanderfoot A."/>
            <person name="Schween G."/>
            <person name="Shiu S.-H."/>
            <person name="Stueber K."/>
            <person name="Theodoulou F.L."/>
            <person name="Tu H."/>
            <person name="Van de Peer Y."/>
            <person name="Verrier P.J."/>
            <person name="Waters E."/>
            <person name="Wood A."/>
            <person name="Yang L."/>
            <person name="Cove D."/>
            <person name="Cuming A."/>
            <person name="Hasebe M."/>
            <person name="Lucas S."/>
            <person name="Mishler D.B."/>
            <person name="Reski R."/>
            <person name="Grigoriev I."/>
            <person name="Quatrano R.S."/>
            <person name="Boore J.L."/>
        </authorList>
    </citation>
    <scope>NUCLEOTIDE SEQUENCE [LARGE SCALE GENOMIC DNA]</scope>
    <source>
        <strain evidence="3 4">cv. Gransden 2004</strain>
    </source>
</reference>
<feature type="compositionally biased region" description="Polar residues" evidence="1">
    <location>
        <begin position="542"/>
        <end position="573"/>
    </location>
</feature>
<feature type="region of interest" description="Disordered" evidence="1">
    <location>
        <begin position="461"/>
        <end position="484"/>
    </location>
</feature>
<dbReference type="InParanoid" id="A0A2K1KL78"/>
<sequence length="573" mass="64780">MSTAVCPGHDMGPNGTQIGSVSKSVNGNKGRKFNHHFSLKDRIRNNQQATTEKHPRADVCNQETRKAAAWAVFQHHTVGVVTLNQAPAIAIRRPSRFKIEAQMRRKISHRSMSDTVAASWDAGSTLFDSFELDSLLKTLDDAVNPAAASQQDTGSDAAVESGAIVTYSQNQWLSRSQPSSQRRGSTLTRQRSLVSLRDIQDIGRLDTVDETRPLETSLDLVPVPHTISYKLADNVNLDELLKPGRGHDDADDDPFAAFSHTPSPFNVRRSARRSFDTSAQSKSGKGGSFEYQRRSKWRTLFRTLHLDGANGLFNRFPGFHSQVAPHDSLKKLERKGDSRRAKSELIDTSYSHEHHHSHSEKPLEVEQADPKNLRVSTHVNPPSSEKNGHRRNNNNNNNDSGFWKFGLKAVFSRTFSRPSHMSSEKESDTEEIAKVHQHQGHNNVDLQLAWTSLNARLHQEHHLQKDHKPGLRKYGKGKNRRGELPNGTVLEAVAHHEHHHHHHHHHHHVPTGDEDYELPLPAITRRISRSSFDEKVRRFSTEDSCIQSPRNSYEQKSTSENQRIRTQLASWEV</sequence>
<dbReference type="AlphaFoldDB" id="A0A2K1KL78"/>
<keyword evidence="4" id="KW-1185">Reference proteome</keyword>
<evidence type="ECO:0000313" key="4">
    <source>
        <dbReference type="Proteomes" id="UP000006727"/>
    </source>
</evidence>
<reference evidence="3" key="3">
    <citation type="submission" date="2020-12" db="UniProtKB">
        <authorList>
            <consortium name="EnsemblPlants"/>
        </authorList>
    </citation>
    <scope>IDENTIFICATION</scope>
</reference>
<dbReference type="PaxDb" id="3218-PP1S154_111V6.1"/>
<feature type="compositionally biased region" description="Low complexity" evidence="1">
    <location>
        <begin position="171"/>
        <end position="185"/>
    </location>
</feature>
<feature type="compositionally biased region" description="Basic residues" evidence="1">
    <location>
        <begin position="470"/>
        <end position="479"/>
    </location>
</feature>